<dbReference type="Proteomes" id="UP000431401">
    <property type="component" value="Unassembled WGS sequence"/>
</dbReference>
<dbReference type="Gene3D" id="3.50.50.60">
    <property type="entry name" value="FAD/NAD(P)-binding domain"/>
    <property type="match status" value="1"/>
</dbReference>
<dbReference type="PANTHER" id="PTHR43476:SF3">
    <property type="entry name" value="FAD-BINDING MONOOXYGENASE"/>
    <property type="match status" value="1"/>
</dbReference>
<protein>
    <submittedName>
        <fullName evidence="4">3-(3-hydroxy-phenyl)propionate/3-hydroxycinnamic acid hydroxylase</fullName>
        <ecNumber evidence="4">1.14.13.127</ecNumber>
    </submittedName>
</protein>
<organism evidence="4 5">
    <name type="scientific">Nocardia aurantia</name>
    <dbReference type="NCBI Taxonomy" id="2585199"/>
    <lineage>
        <taxon>Bacteria</taxon>
        <taxon>Bacillati</taxon>
        <taxon>Actinomycetota</taxon>
        <taxon>Actinomycetes</taxon>
        <taxon>Mycobacteriales</taxon>
        <taxon>Nocardiaceae</taxon>
        <taxon>Nocardia</taxon>
    </lineage>
</organism>
<evidence type="ECO:0000313" key="5">
    <source>
        <dbReference type="Proteomes" id="UP000431401"/>
    </source>
</evidence>
<dbReference type="PANTHER" id="PTHR43476">
    <property type="entry name" value="3-(3-HYDROXY-PHENYL)PROPIONATE/3-HYDROXYCINNAMIC ACID HYDROXYLASE"/>
    <property type="match status" value="1"/>
</dbReference>
<dbReference type="InterPro" id="IPR002938">
    <property type="entry name" value="FAD-bd"/>
</dbReference>
<proteinExistence type="predicted"/>
<comment type="caution">
    <text evidence="4">The sequence shown here is derived from an EMBL/GenBank/DDBJ whole genome shotgun (WGS) entry which is preliminary data.</text>
</comment>
<feature type="compositionally biased region" description="Acidic residues" evidence="2">
    <location>
        <begin position="1"/>
        <end position="10"/>
    </location>
</feature>
<evidence type="ECO:0000259" key="3">
    <source>
        <dbReference type="Pfam" id="PF01494"/>
    </source>
</evidence>
<dbReference type="OrthoDB" id="8670884at2"/>
<dbReference type="PRINTS" id="PR00420">
    <property type="entry name" value="RNGMNOXGNASE"/>
</dbReference>
<evidence type="ECO:0000256" key="1">
    <source>
        <dbReference type="ARBA" id="ARBA00023002"/>
    </source>
</evidence>
<dbReference type="GO" id="GO:0071949">
    <property type="term" value="F:FAD binding"/>
    <property type="evidence" value="ECO:0007669"/>
    <property type="project" value="InterPro"/>
</dbReference>
<dbReference type="EC" id="1.14.13.127" evidence="4"/>
<accession>A0A7K0DUQ6</accession>
<sequence length="541" mass="58808">MTVPSGEDDASAASPERDTGATELAAHRPVVILGAGPTGLTAAALLADRGVECLVLDRWDGVYPQPRAVHLDDEVHRILGMLGVAAEFAEISRPGRGLRLLDARHRVLAEFSRATTSGRHGFPAASMFDQPDLERLLRRAVARRSRITLRSGVEVERVAHERDRVAVSMVDRHTGDREVVRARFVLGADGANSIVRRCIGSRWEEMGFTQRWLVVDIGTPLDLEQWEGVQQVCDSHRAATFMRIGAARYRWEFQLRAGESVTDFDTPDRLDPLIRPWLGDTPTAELDLIRAAEYTFRACVADRWRDRRILLLGDAAHLTPPFIGQGLGSGMRDAANLAWKLAGVLHGDLPEDSLDSYQTERKPHAAALIRLAVGMGGTMTRGGVTGDRLRRLAVPLLARLPGFAAMVTDSATPPLSPSMFVRPGSAAALPGRSSRPAGTLCPNVPIEPGGERLDRLGPRFLVLTLDSPSAAQGFEITRRGAVVVHVPTDSESGDWLREHNIRAALIRPDRTVMAAGMSVAAVYTHLPSLPDRLAATPAHPS</sequence>
<keyword evidence="1 4" id="KW-0560">Oxidoreductase</keyword>
<dbReference type="GO" id="GO:0019622">
    <property type="term" value="P:3-(3-hydroxy)phenylpropionate catabolic process"/>
    <property type="evidence" value="ECO:0007669"/>
    <property type="project" value="TreeGrafter"/>
</dbReference>
<evidence type="ECO:0000256" key="2">
    <source>
        <dbReference type="SAM" id="MobiDB-lite"/>
    </source>
</evidence>
<dbReference type="InterPro" id="IPR036188">
    <property type="entry name" value="FAD/NAD-bd_sf"/>
</dbReference>
<gene>
    <name evidence="4" type="primary">mhpA_2</name>
    <name evidence="4" type="ORF">NRB56_48470</name>
</gene>
<feature type="domain" description="FAD-binding" evidence="3">
    <location>
        <begin position="29"/>
        <end position="370"/>
    </location>
</feature>
<dbReference type="SUPFAM" id="SSF51905">
    <property type="entry name" value="FAD/NAD(P)-binding domain"/>
    <property type="match status" value="1"/>
</dbReference>
<dbReference type="Pfam" id="PF01494">
    <property type="entry name" value="FAD_binding_3"/>
    <property type="match status" value="1"/>
</dbReference>
<name>A0A7K0DUQ6_9NOCA</name>
<feature type="region of interest" description="Disordered" evidence="2">
    <location>
        <begin position="1"/>
        <end position="21"/>
    </location>
</feature>
<dbReference type="GO" id="GO:0008688">
    <property type="term" value="F:3-(3-hydroxyphenyl)propionate hydroxylase activity"/>
    <property type="evidence" value="ECO:0007669"/>
    <property type="project" value="UniProtKB-EC"/>
</dbReference>
<dbReference type="InterPro" id="IPR050631">
    <property type="entry name" value="PheA/TfdB_FAD_monoxygenase"/>
</dbReference>
<evidence type="ECO:0000313" key="4">
    <source>
        <dbReference type="EMBL" id="MQY29257.1"/>
    </source>
</evidence>
<dbReference type="EMBL" id="WEGI01000010">
    <property type="protein sequence ID" value="MQY29257.1"/>
    <property type="molecule type" value="Genomic_DNA"/>
</dbReference>
<reference evidence="4 5" key="1">
    <citation type="submission" date="2019-10" db="EMBL/GenBank/DDBJ databases">
        <title>Nocardia macrotermitis sp. nov. and Nocardia aurantia sp. nov., isolated from the gut of fungus growing-termite Macrotermes natalensis.</title>
        <authorList>
            <person name="Benndorf R."/>
            <person name="Schwitalla J."/>
            <person name="Martin K."/>
            <person name="De Beer W."/>
            <person name="Kaster A.-K."/>
            <person name="Vollmers J."/>
            <person name="Poulsen M."/>
            <person name="Beemelmanns C."/>
        </authorList>
    </citation>
    <scope>NUCLEOTIDE SEQUENCE [LARGE SCALE GENOMIC DNA]</scope>
    <source>
        <strain evidence="4 5">RB56</strain>
    </source>
</reference>
<dbReference type="Gene3D" id="3.30.9.10">
    <property type="entry name" value="D-Amino Acid Oxidase, subunit A, domain 2"/>
    <property type="match status" value="1"/>
</dbReference>
<dbReference type="NCBIfam" id="NF004829">
    <property type="entry name" value="PRK06183.1-3"/>
    <property type="match status" value="1"/>
</dbReference>
<dbReference type="AlphaFoldDB" id="A0A7K0DUQ6"/>
<dbReference type="RefSeq" id="WP_153345853.1">
    <property type="nucleotide sequence ID" value="NZ_WEGI01000010.1"/>
</dbReference>
<keyword evidence="5" id="KW-1185">Reference proteome</keyword>